<protein>
    <submittedName>
        <fullName evidence="3">Uncharacterized protein</fullName>
    </submittedName>
</protein>
<keyword evidence="4" id="KW-1185">Reference proteome</keyword>
<sequence>MDHPMVVILRDLLPGPSKLHAHDRVRQQPDCAGCDVWSNRRLLWDSSEPFIGPETSINTENSPAANQAVQTAMATAQTSETSFQMEGNSDSVINLAYVETTTSSLQSEATSIQPPVGNRPTGLQVVPVFTPPAWTSVSSLTTTTRLATQPETTSTAAPTTTQSALGAANNRGGDGIGTKTTIAIVVPVSVVGLALFAGLLFIFLKRRRRERQLVSTSNPSLVYAIPKREPSWGDFGSTPRERTSFGTMAQRPIPHSHTLTPDTQSLNRELRPPPSADSRSGVRGRFTEQVHSIYAPDGSPMALTAENMSHHEQHTPRSPTWPLSPFGDPTNNNNNNNNNNTNAHTHTNDDAASVISRLSDRPGPTQNRDMDDVSSISSIDDNERRRNTRP</sequence>
<dbReference type="RefSeq" id="XP_022384042.1">
    <property type="nucleotide sequence ID" value="XM_022538846.1"/>
</dbReference>
<feature type="region of interest" description="Disordered" evidence="1">
    <location>
        <begin position="148"/>
        <end position="167"/>
    </location>
</feature>
<evidence type="ECO:0000313" key="3">
    <source>
        <dbReference type="EMBL" id="OGM40325.1"/>
    </source>
</evidence>
<feature type="compositionally biased region" description="Low complexity" evidence="1">
    <location>
        <begin position="148"/>
        <end position="164"/>
    </location>
</feature>
<feature type="transmembrane region" description="Helical" evidence="2">
    <location>
        <begin position="182"/>
        <end position="204"/>
    </location>
</feature>
<feature type="compositionally biased region" description="Polar residues" evidence="1">
    <location>
        <begin position="257"/>
        <end position="267"/>
    </location>
</feature>
<feature type="compositionally biased region" description="Low complexity" evidence="1">
    <location>
        <begin position="330"/>
        <end position="345"/>
    </location>
</feature>
<evidence type="ECO:0000256" key="1">
    <source>
        <dbReference type="SAM" id="MobiDB-lite"/>
    </source>
</evidence>
<keyword evidence="2" id="KW-1133">Transmembrane helix</keyword>
<feature type="region of interest" description="Disordered" evidence="1">
    <location>
        <begin position="250"/>
        <end position="284"/>
    </location>
</feature>
<evidence type="ECO:0000313" key="4">
    <source>
        <dbReference type="Proteomes" id="UP000179179"/>
    </source>
</evidence>
<keyword evidence="2" id="KW-0472">Membrane</keyword>
<gene>
    <name evidence="3" type="ORF">ABOM_011718</name>
</gene>
<reference evidence="3 4" key="1">
    <citation type="journal article" date="2016" name="Genome Biol. Evol.">
        <title>Draft genome sequence of an aflatoxigenic Aspergillus species, A. bombycis.</title>
        <authorList>
            <person name="Moore G.G."/>
            <person name="Mack B.M."/>
            <person name="Beltz S.B."/>
            <person name="Gilbert M.K."/>
        </authorList>
    </citation>
    <scope>NUCLEOTIDE SEQUENCE [LARGE SCALE GENOMIC DNA]</scope>
    <source>
        <strain evidence="4">NRRL 26010</strain>
    </source>
</reference>
<dbReference type="AlphaFoldDB" id="A0A1F7ZMR0"/>
<dbReference type="Proteomes" id="UP000179179">
    <property type="component" value="Unassembled WGS sequence"/>
</dbReference>
<keyword evidence="2" id="KW-0812">Transmembrane</keyword>
<comment type="caution">
    <text evidence="3">The sequence shown here is derived from an EMBL/GenBank/DDBJ whole genome shotgun (WGS) entry which is preliminary data.</text>
</comment>
<dbReference type="GeneID" id="34455108"/>
<organism evidence="3 4">
    <name type="scientific">Aspergillus bombycis</name>
    <dbReference type="NCBI Taxonomy" id="109264"/>
    <lineage>
        <taxon>Eukaryota</taxon>
        <taxon>Fungi</taxon>
        <taxon>Dikarya</taxon>
        <taxon>Ascomycota</taxon>
        <taxon>Pezizomycotina</taxon>
        <taxon>Eurotiomycetes</taxon>
        <taxon>Eurotiomycetidae</taxon>
        <taxon>Eurotiales</taxon>
        <taxon>Aspergillaceae</taxon>
        <taxon>Aspergillus</taxon>
    </lineage>
</organism>
<accession>A0A1F7ZMR0</accession>
<name>A0A1F7ZMR0_9EURO</name>
<dbReference type="EMBL" id="LYCR01000149">
    <property type="protein sequence ID" value="OGM40325.1"/>
    <property type="molecule type" value="Genomic_DNA"/>
</dbReference>
<evidence type="ECO:0000256" key="2">
    <source>
        <dbReference type="SAM" id="Phobius"/>
    </source>
</evidence>
<feature type="region of interest" description="Disordered" evidence="1">
    <location>
        <begin position="307"/>
        <end position="390"/>
    </location>
</feature>
<dbReference type="OrthoDB" id="4502200at2759"/>
<feature type="compositionally biased region" description="Basic and acidic residues" evidence="1">
    <location>
        <begin position="381"/>
        <end position="390"/>
    </location>
</feature>
<proteinExistence type="predicted"/>